<evidence type="ECO:0000259" key="1">
    <source>
        <dbReference type="SMART" id="SM00829"/>
    </source>
</evidence>
<dbReference type="InterPro" id="IPR011032">
    <property type="entry name" value="GroES-like_sf"/>
</dbReference>
<dbReference type="RefSeq" id="WP_011882095.1">
    <property type="nucleotide sequence ID" value="NZ_CADFEG010000008.1"/>
</dbReference>
<keyword evidence="6" id="KW-1185">Reference proteome</keyword>
<dbReference type="SUPFAM" id="SSF51735">
    <property type="entry name" value="NAD(P)-binding Rossmann-fold domains"/>
    <property type="match status" value="1"/>
</dbReference>
<sequence length="320" mass="33223">MKAAVVTGAGERPVYMEFDAPRALPGHRLVDVAASALSRLAQGRAAGTHYSSSGRYPFVVGVDGVGRTDDGRRVYFFGAPAPFGAMAERTIVPDDRWVPLPDDLDDVSAAALAIPGMSSWAALTERARLAAGETVLVNGATGTSGRLAVRIAKYLGAAKVIATGRDPAALDALLDAGADAVVSLRQDDAELVRALEPHFRAGVDVVLDYLWGGSARAGLVAAANATDEGRRLRFVQIGSIGGADVSLPGAVLRATAIELMGSGLGSVPMPRLLAAIRGVFDAAAPAALSIDTRTVPLAAVGEHWADTDSRTRTVFVMRDR</sequence>
<dbReference type="AlphaFoldDB" id="A0A132E0B9"/>
<dbReference type="Gene3D" id="3.40.50.720">
    <property type="entry name" value="NAD(P)-binding Rossmann-like Domain"/>
    <property type="match status" value="1"/>
</dbReference>
<organism evidence="4 5">
    <name type="scientific">Burkholderia vietnamiensis</name>
    <dbReference type="NCBI Taxonomy" id="60552"/>
    <lineage>
        <taxon>Bacteria</taxon>
        <taxon>Pseudomonadati</taxon>
        <taxon>Pseudomonadota</taxon>
        <taxon>Betaproteobacteria</taxon>
        <taxon>Burkholderiales</taxon>
        <taxon>Burkholderiaceae</taxon>
        <taxon>Burkholderia</taxon>
        <taxon>Burkholderia cepacia complex</taxon>
    </lineage>
</organism>
<dbReference type="Proteomes" id="UP000808215">
    <property type="component" value="Unassembled WGS sequence"/>
</dbReference>
<dbReference type="Proteomes" id="UP000237632">
    <property type="component" value="Unassembled WGS sequence"/>
</dbReference>
<evidence type="ECO:0000313" key="6">
    <source>
        <dbReference type="Proteomes" id="UP000808215"/>
    </source>
</evidence>
<dbReference type="EMBL" id="JAUJRV010000002">
    <property type="protein sequence ID" value="MDN7794112.1"/>
    <property type="molecule type" value="Genomic_DNA"/>
</dbReference>
<dbReference type="Gene3D" id="3.90.180.10">
    <property type="entry name" value="Medium-chain alcohol dehydrogenases, catalytic domain"/>
    <property type="match status" value="1"/>
</dbReference>
<dbReference type="InterPro" id="IPR051397">
    <property type="entry name" value="Zn-ADH-like_protein"/>
</dbReference>
<dbReference type="GO" id="GO:0016491">
    <property type="term" value="F:oxidoreductase activity"/>
    <property type="evidence" value="ECO:0007669"/>
    <property type="project" value="InterPro"/>
</dbReference>
<name>A0A132E0B9_BURVI</name>
<evidence type="ECO:0000313" key="4">
    <source>
        <dbReference type="EMBL" id="PRH40035.1"/>
    </source>
</evidence>
<reference evidence="2 6" key="2">
    <citation type="submission" date="2020-11" db="EMBL/GenBank/DDBJ databases">
        <title>Enhanced detection system for hospital associated transmission using whole genome sequencing surveillance.</title>
        <authorList>
            <person name="Harrison L.H."/>
            <person name="Van Tyne D."/>
            <person name="Marsh J.W."/>
            <person name="Griffith M.P."/>
            <person name="Snyder D.J."/>
            <person name="Cooper V.S."/>
            <person name="Mustapha M."/>
        </authorList>
    </citation>
    <scope>NUCLEOTIDE SEQUENCE [LARGE SCALE GENOMIC DNA]</scope>
    <source>
        <strain evidence="2 6">BC00020</strain>
    </source>
</reference>
<reference evidence="3" key="3">
    <citation type="submission" date="2023-07" db="EMBL/GenBank/DDBJ databases">
        <title>A collection of bacterial strains from the Burkholderia cepacia Research Laboratory and Repository.</title>
        <authorList>
            <person name="Lipuma J."/>
            <person name="Spilker T."/>
            <person name="Caverly L."/>
        </authorList>
    </citation>
    <scope>NUCLEOTIDE SEQUENCE</scope>
    <source>
        <strain evidence="3">AU44268</strain>
    </source>
</reference>
<dbReference type="EMBL" id="PVHK01000172">
    <property type="protein sequence ID" value="PRH40035.1"/>
    <property type="molecule type" value="Genomic_DNA"/>
</dbReference>
<reference evidence="4 5" key="1">
    <citation type="submission" date="2018-03" db="EMBL/GenBank/DDBJ databases">
        <authorList>
            <person name="Nguyen K."/>
            <person name="Fouts D."/>
            <person name="Sutton G."/>
        </authorList>
    </citation>
    <scope>NUCLEOTIDE SEQUENCE [LARGE SCALE GENOMIC DNA]</scope>
    <source>
        <strain evidence="4 5">AU3578</strain>
    </source>
</reference>
<dbReference type="Pfam" id="PF00107">
    <property type="entry name" value="ADH_zinc_N"/>
    <property type="match status" value="1"/>
</dbReference>
<dbReference type="Proteomes" id="UP001171620">
    <property type="component" value="Unassembled WGS sequence"/>
</dbReference>
<dbReference type="InterPro" id="IPR020843">
    <property type="entry name" value="ER"/>
</dbReference>
<dbReference type="InterPro" id="IPR036291">
    <property type="entry name" value="NAD(P)-bd_dom_sf"/>
</dbReference>
<evidence type="ECO:0000313" key="3">
    <source>
        <dbReference type="EMBL" id="MDN7794112.1"/>
    </source>
</evidence>
<evidence type="ECO:0000313" key="2">
    <source>
        <dbReference type="EMBL" id="MBJ9690206.1"/>
    </source>
</evidence>
<dbReference type="PANTHER" id="PTHR43677">
    <property type="entry name" value="SHORT-CHAIN DEHYDROGENASE/REDUCTASE"/>
    <property type="match status" value="1"/>
</dbReference>
<dbReference type="SUPFAM" id="SSF50129">
    <property type="entry name" value="GroES-like"/>
    <property type="match status" value="1"/>
</dbReference>
<gene>
    <name evidence="4" type="ORF">C6T65_22935</name>
    <name evidence="2" type="ORF">I5589_24310</name>
    <name evidence="3" type="ORF">QZM33_03945</name>
</gene>
<feature type="domain" description="Enoyl reductase (ER)" evidence="1">
    <location>
        <begin position="8"/>
        <end position="295"/>
    </location>
</feature>
<dbReference type="PANTHER" id="PTHR43677:SF11">
    <property type="entry name" value="ZINC-CONTAINING ALCOHOL DEHYDROGENASE"/>
    <property type="match status" value="1"/>
</dbReference>
<accession>A0A132E0B9</accession>
<comment type="caution">
    <text evidence="4">The sequence shown here is derived from an EMBL/GenBank/DDBJ whole genome shotgun (WGS) entry which is preliminary data.</text>
</comment>
<dbReference type="EMBL" id="JADVKH010000072">
    <property type="protein sequence ID" value="MBJ9690206.1"/>
    <property type="molecule type" value="Genomic_DNA"/>
</dbReference>
<dbReference type="SMART" id="SM00829">
    <property type="entry name" value="PKS_ER"/>
    <property type="match status" value="1"/>
</dbReference>
<dbReference type="OMA" id="DYLWGHS"/>
<proteinExistence type="predicted"/>
<evidence type="ECO:0000313" key="5">
    <source>
        <dbReference type="Proteomes" id="UP000237632"/>
    </source>
</evidence>
<dbReference type="InterPro" id="IPR013149">
    <property type="entry name" value="ADH-like_C"/>
</dbReference>
<protein>
    <submittedName>
        <fullName evidence="2 4">Alcohol dehydrogenase</fullName>
    </submittedName>
</protein>